<keyword evidence="2" id="KW-0539">Nucleus</keyword>
<dbReference type="InterPro" id="IPR039781">
    <property type="entry name" value="Rad21/Rec8-like"/>
</dbReference>
<name>A0ABQ8IW73_DERPT</name>
<evidence type="ECO:0000256" key="3">
    <source>
        <dbReference type="SAM" id="MobiDB-lite"/>
    </source>
</evidence>
<evidence type="ECO:0000313" key="5">
    <source>
        <dbReference type="EMBL" id="KAH9414573.1"/>
    </source>
</evidence>
<feature type="region of interest" description="Disordered" evidence="3">
    <location>
        <begin position="193"/>
        <end position="284"/>
    </location>
</feature>
<proteinExistence type="predicted"/>
<evidence type="ECO:0000256" key="1">
    <source>
        <dbReference type="ARBA" id="ARBA00004123"/>
    </source>
</evidence>
<evidence type="ECO:0000256" key="2">
    <source>
        <dbReference type="ARBA" id="ARBA00023242"/>
    </source>
</evidence>
<organism evidence="5 6">
    <name type="scientific">Dermatophagoides pteronyssinus</name>
    <name type="common">European house dust mite</name>
    <dbReference type="NCBI Taxonomy" id="6956"/>
    <lineage>
        <taxon>Eukaryota</taxon>
        <taxon>Metazoa</taxon>
        <taxon>Ecdysozoa</taxon>
        <taxon>Arthropoda</taxon>
        <taxon>Chelicerata</taxon>
        <taxon>Arachnida</taxon>
        <taxon>Acari</taxon>
        <taxon>Acariformes</taxon>
        <taxon>Sarcoptiformes</taxon>
        <taxon>Astigmata</taxon>
        <taxon>Psoroptidia</taxon>
        <taxon>Analgoidea</taxon>
        <taxon>Pyroglyphidae</taxon>
        <taxon>Dermatophagoidinae</taxon>
        <taxon>Dermatophagoides</taxon>
    </lineage>
</organism>
<comment type="caution">
    <text evidence="5">The sequence shown here is derived from an EMBL/GenBank/DDBJ whole genome shotgun (WGS) entry which is preliminary data.</text>
</comment>
<dbReference type="PANTHER" id="PTHR12585:SF69">
    <property type="entry name" value="FI11703P"/>
    <property type="match status" value="1"/>
</dbReference>
<dbReference type="InterPro" id="IPR006910">
    <property type="entry name" value="Rad21_Rec8_N"/>
</dbReference>
<keyword evidence="6" id="KW-1185">Reference proteome</keyword>
<sequence length="582" mass="67108">MFFVPDILVRKGPLSIVWLAAHYDKKLTKFQVMSSNIDDLINIITSSNIKISLRITCDLMIGLSKLIKIKSKFLYNESNRRTTAIHIMAGQINGRTKSKSRTKVIDLPDDRFSVDLNLPEIYEFIDMNLPDPSTVFPKSFTDLDRSVSRGMITMQEIPPLTEDELRMEQEIHDRLYGDVDSVDFNEFFDDVLPLPRPQPQSPPISVAQSLSPELMPPPSTPPIEATSTSMVDVQRMDDDDDHPIMTEINTPPLPFFQTSPTEAEKQSSKKRTTSEQDFTSTIEKRRRTDTNITVYDNLLGSLELPVLDESSRRIQPPPRRRRPIRNGHHSRLIIDYNIRISDNVIRKNMLESYNWSNTLPNIFVPKKKLFDTCADLFDRPKRLLAKGFQFYFQNARHNSQPEPEIQTTATTTTTMERIDADTIEMSPHLGEDFFQETLPSPFLQPSTPPQPIDELTAQSPIHDNLPPIDYDHDEIPMARGEHIIDGQDGTIPQPSIPEFSITDRTIIDEKFNETLDDLFAISADHLQFEQLNFYDNRKRTVLLYFFNLLVMKNNEQIDLEQESSIERFNPIYIHRVNRSEAI</sequence>
<comment type="subcellular location">
    <subcellularLocation>
        <location evidence="1">Nucleus</location>
    </subcellularLocation>
</comment>
<evidence type="ECO:0000313" key="6">
    <source>
        <dbReference type="Proteomes" id="UP000887458"/>
    </source>
</evidence>
<dbReference type="Pfam" id="PF04825">
    <property type="entry name" value="Rad21_Rec8_N"/>
    <property type="match status" value="1"/>
</dbReference>
<reference evidence="5 6" key="2">
    <citation type="journal article" date="2022" name="Mol. Biol. Evol.">
        <title>Comparative Genomics Reveals Insights into the Divergent Evolution of Astigmatic Mites and Household Pest Adaptations.</title>
        <authorList>
            <person name="Xiong Q."/>
            <person name="Wan A.T."/>
            <person name="Liu X."/>
            <person name="Fung C.S."/>
            <person name="Xiao X."/>
            <person name="Malainual N."/>
            <person name="Hou J."/>
            <person name="Wang L."/>
            <person name="Wang M."/>
            <person name="Yang K.Y."/>
            <person name="Cui Y."/>
            <person name="Leung E.L."/>
            <person name="Nong W."/>
            <person name="Shin S.K."/>
            <person name="Au S.W."/>
            <person name="Jeong K.Y."/>
            <person name="Chew F.T."/>
            <person name="Hui J.H."/>
            <person name="Leung T.F."/>
            <person name="Tungtrongchitr A."/>
            <person name="Zhong N."/>
            <person name="Liu Z."/>
            <person name="Tsui S.K."/>
        </authorList>
    </citation>
    <scope>NUCLEOTIDE SEQUENCE [LARGE SCALE GENOMIC DNA]</scope>
    <source>
        <strain evidence="5">Derp</strain>
    </source>
</reference>
<reference evidence="5 6" key="1">
    <citation type="journal article" date="2018" name="J. Allergy Clin. Immunol.">
        <title>High-quality assembly of Dermatophagoides pteronyssinus genome and transcriptome reveals a wide range of novel allergens.</title>
        <authorList>
            <person name="Liu X.Y."/>
            <person name="Yang K.Y."/>
            <person name="Wang M.Q."/>
            <person name="Kwok J.S."/>
            <person name="Zeng X."/>
            <person name="Yang Z."/>
            <person name="Xiao X.J."/>
            <person name="Lau C.P."/>
            <person name="Li Y."/>
            <person name="Huang Z.M."/>
            <person name="Ba J.G."/>
            <person name="Yim A.K."/>
            <person name="Ouyang C.Y."/>
            <person name="Ngai S.M."/>
            <person name="Chan T.F."/>
            <person name="Leung E.L."/>
            <person name="Liu L."/>
            <person name="Liu Z.G."/>
            <person name="Tsui S.K."/>
        </authorList>
    </citation>
    <scope>NUCLEOTIDE SEQUENCE [LARGE SCALE GENOMIC DNA]</scope>
    <source>
        <strain evidence="5">Derp</strain>
    </source>
</reference>
<dbReference type="PANTHER" id="PTHR12585">
    <property type="entry name" value="SCC1 / RAD21 FAMILY MEMBER"/>
    <property type="match status" value="1"/>
</dbReference>
<feature type="domain" description="Rad21/Rec8-like protein N-terminal" evidence="4">
    <location>
        <begin position="1"/>
        <end position="93"/>
    </location>
</feature>
<gene>
    <name evidence="5" type="primary">RAD21</name>
    <name evidence="5" type="ORF">DERP_008769</name>
</gene>
<accession>A0ABQ8IW73</accession>
<dbReference type="EMBL" id="NJHN03000107">
    <property type="protein sequence ID" value="KAH9414573.1"/>
    <property type="molecule type" value="Genomic_DNA"/>
</dbReference>
<evidence type="ECO:0000259" key="4">
    <source>
        <dbReference type="Pfam" id="PF04825"/>
    </source>
</evidence>
<dbReference type="Proteomes" id="UP000887458">
    <property type="component" value="Unassembled WGS sequence"/>
</dbReference>
<protein>
    <submittedName>
        <fullName evidence="5">Double-strand-break repair protein rad21</fullName>
    </submittedName>
</protein>